<feature type="transmembrane region" description="Helical" evidence="6">
    <location>
        <begin position="30"/>
        <end position="54"/>
    </location>
</feature>
<dbReference type="PANTHER" id="PTHR23515">
    <property type="entry name" value="HIGH-AFFINITY NITRATE TRANSPORTER 2.3"/>
    <property type="match status" value="1"/>
</dbReference>
<dbReference type="CDD" id="cd17341">
    <property type="entry name" value="MFS_NRT2_like"/>
    <property type="match status" value="1"/>
</dbReference>
<evidence type="ECO:0000256" key="3">
    <source>
        <dbReference type="ARBA" id="ARBA00022692"/>
    </source>
</evidence>
<feature type="transmembrane region" description="Helical" evidence="6">
    <location>
        <begin position="281"/>
        <end position="299"/>
    </location>
</feature>
<dbReference type="RefSeq" id="WP_200225290.1">
    <property type="nucleotide sequence ID" value="NZ_NRRT01000001.1"/>
</dbReference>
<feature type="transmembrane region" description="Helical" evidence="6">
    <location>
        <begin position="96"/>
        <end position="115"/>
    </location>
</feature>
<feature type="transmembrane region" description="Helical" evidence="6">
    <location>
        <begin position="66"/>
        <end position="84"/>
    </location>
</feature>
<keyword evidence="4 6" id="KW-1133">Transmembrane helix</keyword>
<feature type="transmembrane region" description="Helical" evidence="6">
    <location>
        <begin position="430"/>
        <end position="454"/>
    </location>
</feature>
<feature type="transmembrane region" description="Helical" evidence="6">
    <location>
        <begin position="311"/>
        <end position="333"/>
    </location>
</feature>
<dbReference type="Proteomes" id="UP001041814">
    <property type="component" value="Unassembled WGS sequence"/>
</dbReference>
<reference evidence="7" key="2">
    <citation type="journal article" date="2020" name="Microorganisms">
        <title>Osmotic Adaptation and Compatible Solute Biosynthesis of Phototrophic Bacteria as Revealed from Genome Analyses.</title>
        <authorList>
            <person name="Imhoff J.F."/>
            <person name="Rahn T."/>
            <person name="Kunzel S."/>
            <person name="Keller A."/>
            <person name="Neulinger S.C."/>
        </authorList>
    </citation>
    <scope>NUCLEOTIDE SEQUENCE</scope>
    <source>
        <strain evidence="7">IM 151</strain>
    </source>
</reference>
<dbReference type="InterPro" id="IPR044772">
    <property type="entry name" value="NO3_transporter"/>
</dbReference>
<feature type="transmembrane region" description="Helical" evidence="6">
    <location>
        <begin position="397"/>
        <end position="418"/>
    </location>
</feature>
<evidence type="ECO:0000256" key="5">
    <source>
        <dbReference type="ARBA" id="ARBA00023136"/>
    </source>
</evidence>
<organism evidence="7 8">
    <name type="scientific">Rubrivivax gelatinosus</name>
    <name type="common">Rhodocyclus gelatinosus</name>
    <name type="synonym">Rhodopseudomonas gelatinosa</name>
    <dbReference type="NCBI Taxonomy" id="28068"/>
    <lineage>
        <taxon>Bacteria</taxon>
        <taxon>Pseudomonadati</taxon>
        <taxon>Pseudomonadota</taxon>
        <taxon>Betaproteobacteria</taxon>
        <taxon>Burkholderiales</taxon>
        <taxon>Sphaerotilaceae</taxon>
        <taxon>Rubrivivax</taxon>
    </lineage>
</organism>
<dbReference type="Gene3D" id="1.20.1250.20">
    <property type="entry name" value="MFS general substrate transporter like domains"/>
    <property type="match status" value="1"/>
</dbReference>
<evidence type="ECO:0000313" key="7">
    <source>
        <dbReference type="EMBL" id="MBK1711531.1"/>
    </source>
</evidence>
<comment type="similarity">
    <text evidence="2">Belongs to the major facilitator superfamily. Nitrate/nitrite porter (TC 2.A.1.8) family.</text>
</comment>
<dbReference type="SUPFAM" id="SSF103473">
    <property type="entry name" value="MFS general substrate transporter"/>
    <property type="match status" value="1"/>
</dbReference>
<feature type="transmembrane region" description="Helical" evidence="6">
    <location>
        <begin position="202"/>
        <end position="225"/>
    </location>
</feature>
<evidence type="ECO:0000313" key="8">
    <source>
        <dbReference type="Proteomes" id="UP001041814"/>
    </source>
</evidence>
<proteinExistence type="inferred from homology"/>
<keyword evidence="3 6" id="KW-0812">Transmembrane</keyword>
<keyword evidence="8" id="KW-1185">Reference proteome</keyword>
<protein>
    <submittedName>
        <fullName evidence="7">Nitrate/nitrite transporter</fullName>
    </submittedName>
</protein>
<dbReference type="EMBL" id="NRRU01000004">
    <property type="protein sequence ID" value="MBK1711531.1"/>
    <property type="molecule type" value="Genomic_DNA"/>
</dbReference>
<gene>
    <name evidence="7" type="ORF">CKO43_01905</name>
</gene>
<keyword evidence="5 6" id="KW-0472">Membrane</keyword>
<name>A0ABS1DNK0_RUBGE</name>
<dbReference type="InterPro" id="IPR011701">
    <property type="entry name" value="MFS"/>
</dbReference>
<feature type="transmembrane region" description="Helical" evidence="6">
    <location>
        <begin position="170"/>
        <end position="190"/>
    </location>
</feature>
<reference evidence="7" key="1">
    <citation type="submission" date="2017-08" db="EMBL/GenBank/DDBJ databases">
        <authorList>
            <person name="Imhoff J.F."/>
            <person name="Rahn T."/>
            <person name="Kuenzel S."/>
            <person name="Neulinger S.C."/>
        </authorList>
    </citation>
    <scope>NUCLEOTIDE SEQUENCE</scope>
    <source>
        <strain evidence="7">IM 151</strain>
    </source>
</reference>
<evidence type="ECO:0000256" key="1">
    <source>
        <dbReference type="ARBA" id="ARBA00004141"/>
    </source>
</evidence>
<comment type="subcellular location">
    <subcellularLocation>
        <location evidence="1">Membrane</location>
        <topology evidence="1">Multi-pass membrane protein</topology>
    </subcellularLocation>
</comment>
<evidence type="ECO:0000256" key="2">
    <source>
        <dbReference type="ARBA" id="ARBA00008432"/>
    </source>
</evidence>
<sequence>MTSMTIIQHWNPEDRKFWDLSGRAVARRNLWVSVPALALAFAVWMLWSVVVVHLPAAGFRYSTNQLFWLTALPALCGATLRIFYAFAVPMIGGRRFTTLATASLLVPAVGIGLAVQDPNTPFEWMVVLALLCGLGGGNFASSMANISFFFPSARQGYALGLNAGLGHLGVALVQLLVPLAISAGVFGLFAGPAQQTAQGPMWLQNAGFIWVPLILASTAAAWFGMDDLADTHASMAEQAVIFTRRHNWLMCWLYLGTFGSFIGFSASLPMLAQSQFQRSDALHLVWLGPLIGAVLRPLGGWMADHWGGARVTFWIFVAMALAASAALLCLPATDATGHPGQGGNFPGFLAAFGVLFAASGIGNGSTFRMISSLFVAERVQRAGGLPSDQALAAKEGAVEAAAALGFASAIGAYGGFFIPKSVGSSLAMTGSASAALATFIVFYLSCIALTWWACSRRNAPYPC</sequence>
<dbReference type="InterPro" id="IPR036259">
    <property type="entry name" value="MFS_trans_sf"/>
</dbReference>
<feature type="transmembrane region" description="Helical" evidence="6">
    <location>
        <begin position="246"/>
        <end position="269"/>
    </location>
</feature>
<evidence type="ECO:0000256" key="4">
    <source>
        <dbReference type="ARBA" id="ARBA00022989"/>
    </source>
</evidence>
<feature type="transmembrane region" description="Helical" evidence="6">
    <location>
        <begin position="127"/>
        <end position="150"/>
    </location>
</feature>
<comment type="caution">
    <text evidence="7">The sequence shown here is derived from an EMBL/GenBank/DDBJ whole genome shotgun (WGS) entry which is preliminary data.</text>
</comment>
<accession>A0ABS1DNK0</accession>
<dbReference type="Pfam" id="PF07690">
    <property type="entry name" value="MFS_1"/>
    <property type="match status" value="1"/>
</dbReference>
<evidence type="ECO:0000256" key="6">
    <source>
        <dbReference type="SAM" id="Phobius"/>
    </source>
</evidence>
<feature type="transmembrane region" description="Helical" evidence="6">
    <location>
        <begin position="345"/>
        <end position="376"/>
    </location>
</feature>